<dbReference type="Proteomes" id="UP000437131">
    <property type="component" value="Unassembled WGS sequence"/>
</dbReference>
<gene>
    <name evidence="1" type="ORF">GGC33_04615</name>
</gene>
<sequence length="81" mass="9095">MTTTFSPKIVTDTWIEASWGDFIEATANLDYQKGKCYYYKGRLRIEMSPVVNDHASDHSIINSAINLYAGLTGINLNGYDN</sequence>
<dbReference type="RefSeq" id="WP_155083076.1">
    <property type="nucleotide sequence ID" value="NZ_WMIA01000003.1"/>
</dbReference>
<dbReference type="AlphaFoldDB" id="A0A844GT25"/>
<accession>A0A844GT25</accession>
<evidence type="ECO:0000313" key="2">
    <source>
        <dbReference type="Proteomes" id="UP000437131"/>
    </source>
</evidence>
<comment type="caution">
    <text evidence="1">The sequence shown here is derived from an EMBL/GenBank/DDBJ whole genome shotgun (WGS) entry which is preliminary data.</text>
</comment>
<name>A0A844GT25_9CHRO</name>
<protein>
    <submittedName>
        <fullName evidence="1">Uncharacterized protein</fullName>
    </submittedName>
</protein>
<evidence type="ECO:0000313" key="1">
    <source>
        <dbReference type="EMBL" id="MTF38202.1"/>
    </source>
</evidence>
<reference evidence="1 2" key="1">
    <citation type="submission" date="2019-11" db="EMBL/GenBank/DDBJ databases">
        <title>Isolation of a new High Light Tolerant Cyanobacteria.</title>
        <authorList>
            <person name="Dobson Z."/>
            <person name="Vaughn N."/>
            <person name="Vaughn M."/>
            <person name="Fromme P."/>
            <person name="Mazor Y."/>
        </authorList>
    </citation>
    <scope>NUCLEOTIDE SEQUENCE [LARGE SCALE GENOMIC DNA]</scope>
    <source>
        <strain evidence="1 2">0216</strain>
    </source>
</reference>
<proteinExistence type="predicted"/>
<organism evidence="1 2">
    <name type="scientific">Cyanobacterium aponinum 0216</name>
    <dbReference type="NCBI Taxonomy" id="2676140"/>
    <lineage>
        <taxon>Bacteria</taxon>
        <taxon>Bacillati</taxon>
        <taxon>Cyanobacteriota</taxon>
        <taxon>Cyanophyceae</taxon>
        <taxon>Oscillatoriophycideae</taxon>
        <taxon>Chroococcales</taxon>
        <taxon>Geminocystaceae</taxon>
        <taxon>Cyanobacterium</taxon>
    </lineage>
</organism>
<dbReference type="EMBL" id="WMIA01000003">
    <property type="protein sequence ID" value="MTF38202.1"/>
    <property type="molecule type" value="Genomic_DNA"/>
</dbReference>